<name>A0AAV5QY99_PICKL</name>
<keyword evidence="3" id="KW-1185">Reference proteome</keyword>
<dbReference type="AlphaFoldDB" id="A0AAV5QY99"/>
<comment type="caution">
    <text evidence="2">The sequence shown here is derived from an EMBL/GenBank/DDBJ whole genome shotgun (WGS) entry which is preliminary data.</text>
</comment>
<reference evidence="2 3" key="1">
    <citation type="journal article" date="2023" name="Elife">
        <title>Identification of key yeast species and microbe-microbe interactions impacting larval growth of Drosophila in the wild.</title>
        <authorList>
            <person name="Mure A."/>
            <person name="Sugiura Y."/>
            <person name="Maeda R."/>
            <person name="Honda K."/>
            <person name="Sakurai N."/>
            <person name="Takahashi Y."/>
            <person name="Watada M."/>
            <person name="Katoh T."/>
            <person name="Gotoh A."/>
            <person name="Gotoh Y."/>
            <person name="Taniguchi I."/>
            <person name="Nakamura K."/>
            <person name="Hayashi T."/>
            <person name="Katayama T."/>
            <person name="Uemura T."/>
            <person name="Hattori Y."/>
        </authorList>
    </citation>
    <scope>NUCLEOTIDE SEQUENCE [LARGE SCALE GENOMIC DNA]</scope>
    <source>
        <strain evidence="2 3">PK-24</strain>
    </source>
</reference>
<evidence type="ECO:0000313" key="3">
    <source>
        <dbReference type="Proteomes" id="UP001378960"/>
    </source>
</evidence>
<evidence type="ECO:0000256" key="1">
    <source>
        <dbReference type="SAM" id="MobiDB-lite"/>
    </source>
</evidence>
<proteinExistence type="predicted"/>
<dbReference type="Proteomes" id="UP001378960">
    <property type="component" value="Unassembled WGS sequence"/>
</dbReference>
<feature type="region of interest" description="Disordered" evidence="1">
    <location>
        <begin position="21"/>
        <end position="40"/>
    </location>
</feature>
<protein>
    <submittedName>
        <fullName evidence="2">Uncharacterized protein</fullName>
    </submittedName>
</protein>
<sequence length="105" mass="11912">MPSSATSTPLTTSIDLRNNSFSLNRSRNSSTSSTFSNTSHTSYKFKTTHKDKTLSLQYDITTENNKINKYKGKIRSLESENAWLRKILLSNWDTDLIDSISNSID</sequence>
<feature type="compositionally biased region" description="Low complexity" evidence="1">
    <location>
        <begin position="21"/>
        <end position="39"/>
    </location>
</feature>
<organism evidence="2 3">
    <name type="scientific">Pichia kluyveri</name>
    <name type="common">Yeast</name>
    <dbReference type="NCBI Taxonomy" id="36015"/>
    <lineage>
        <taxon>Eukaryota</taxon>
        <taxon>Fungi</taxon>
        <taxon>Dikarya</taxon>
        <taxon>Ascomycota</taxon>
        <taxon>Saccharomycotina</taxon>
        <taxon>Pichiomycetes</taxon>
        <taxon>Pichiales</taxon>
        <taxon>Pichiaceae</taxon>
        <taxon>Pichia</taxon>
    </lineage>
</organism>
<evidence type="ECO:0000313" key="2">
    <source>
        <dbReference type="EMBL" id="GMM43967.1"/>
    </source>
</evidence>
<gene>
    <name evidence="2" type="ORF">DAPK24_005420</name>
</gene>
<accession>A0AAV5QY99</accession>
<dbReference type="EMBL" id="BTGB01000001">
    <property type="protein sequence ID" value="GMM43967.1"/>
    <property type="molecule type" value="Genomic_DNA"/>
</dbReference>